<organism evidence="1 2">
    <name type="scientific">Floridaenema fluviatile BLCC-F154</name>
    <dbReference type="NCBI Taxonomy" id="3153640"/>
    <lineage>
        <taxon>Bacteria</taxon>
        <taxon>Bacillati</taxon>
        <taxon>Cyanobacteriota</taxon>
        <taxon>Cyanophyceae</taxon>
        <taxon>Oscillatoriophycideae</taxon>
        <taxon>Aerosakkonematales</taxon>
        <taxon>Aerosakkonemataceae</taxon>
        <taxon>Floridanema</taxon>
        <taxon>Floridanema fluviatile</taxon>
    </lineage>
</organism>
<sequence length="75" mass="8982">MLRLREIVKARLETAEIIPLKVEPRHAHNPWLRFAGSAKDDPYFDEVLVHIEAYRRELDAEMEEYYRKLDGKDLD</sequence>
<reference evidence="1 2" key="1">
    <citation type="submission" date="2024-09" db="EMBL/GenBank/DDBJ databases">
        <title>Floridaenema gen nov. (Aerosakkonemataceae, Aerosakkonematales ord. nov., Cyanobacteria) from benthic tropical and subtropical fresh waters, with the description of four new species.</title>
        <authorList>
            <person name="Moretto J.A."/>
            <person name="Berthold D.E."/>
            <person name="Lefler F.W."/>
            <person name="Huang I.-S."/>
            <person name="Laughinghouse H. IV."/>
        </authorList>
    </citation>
    <scope>NUCLEOTIDE SEQUENCE [LARGE SCALE GENOMIC DNA]</scope>
    <source>
        <strain evidence="1 2">BLCC-F154</strain>
    </source>
</reference>
<proteinExistence type="predicted"/>
<dbReference type="RefSeq" id="WP_413258942.1">
    <property type="nucleotide sequence ID" value="NZ_JBHFNS010000073.1"/>
</dbReference>
<accession>A0ABV4YF50</accession>
<dbReference type="EMBL" id="JBHFNS010000073">
    <property type="protein sequence ID" value="MFB2937460.1"/>
    <property type="molecule type" value="Genomic_DNA"/>
</dbReference>
<dbReference type="Proteomes" id="UP001576776">
    <property type="component" value="Unassembled WGS sequence"/>
</dbReference>
<protein>
    <submittedName>
        <fullName evidence="1">Uncharacterized protein</fullName>
    </submittedName>
</protein>
<evidence type="ECO:0000313" key="1">
    <source>
        <dbReference type="EMBL" id="MFB2937460.1"/>
    </source>
</evidence>
<keyword evidence="2" id="KW-1185">Reference proteome</keyword>
<gene>
    <name evidence="1" type="ORF">ACE1B6_19605</name>
</gene>
<name>A0ABV4YF50_9CYAN</name>
<evidence type="ECO:0000313" key="2">
    <source>
        <dbReference type="Proteomes" id="UP001576776"/>
    </source>
</evidence>
<comment type="caution">
    <text evidence="1">The sequence shown here is derived from an EMBL/GenBank/DDBJ whole genome shotgun (WGS) entry which is preliminary data.</text>
</comment>